<evidence type="ECO:0000256" key="1">
    <source>
        <dbReference type="ARBA" id="ARBA00001961"/>
    </source>
</evidence>
<dbReference type="Pfam" id="PF03171">
    <property type="entry name" value="2OG-FeII_Oxy"/>
    <property type="match status" value="1"/>
</dbReference>
<dbReference type="PRINTS" id="PR00682">
    <property type="entry name" value="IPNSYNTHASE"/>
</dbReference>
<dbReference type="InterPro" id="IPR005123">
    <property type="entry name" value="Oxoglu/Fe-dep_dioxygenase_dom"/>
</dbReference>
<keyword evidence="3 9" id="KW-0479">Metal-binding</keyword>
<comment type="catalytic activity">
    <reaction evidence="8">
        <text>gibberellin A12 + 2 2-oxoglutarate + 3 O2 + H(+) = gibberellin A9 + 2 succinate + 3 CO2 + 2 H2O</text>
        <dbReference type="Rhea" id="RHEA:60772"/>
        <dbReference type="ChEBI" id="CHEBI:15377"/>
        <dbReference type="ChEBI" id="CHEBI:15378"/>
        <dbReference type="ChEBI" id="CHEBI:15379"/>
        <dbReference type="ChEBI" id="CHEBI:16526"/>
        <dbReference type="ChEBI" id="CHEBI:16810"/>
        <dbReference type="ChEBI" id="CHEBI:30031"/>
        <dbReference type="ChEBI" id="CHEBI:58627"/>
        <dbReference type="ChEBI" id="CHEBI:73255"/>
    </reaction>
    <physiologicalReaction direction="left-to-right" evidence="8">
        <dbReference type="Rhea" id="RHEA:60773"/>
    </physiologicalReaction>
</comment>
<keyword evidence="5 9" id="KW-0408">Iron</keyword>
<dbReference type="Gene3D" id="2.60.120.330">
    <property type="entry name" value="B-lactam Antibiotic, Isopenicillin N Synthase, Chain"/>
    <property type="match status" value="1"/>
</dbReference>
<dbReference type="GO" id="GO:0045544">
    <property type="term" value="F:gibberellin 20-oxidase activity"/>
    <property type="evidence" value="ECO:0007669"/>
    <property type="project" value="UniProtKB-ARBA"/>
</dbReference>
<dbReference type="InterPro" id="IPR050231">
    <property type="entry name" value="Iron_ascorbate_oxido_reductase"/>
</dbReference>
<evidence type="ECO:0000313" key="11">
    <source>
        <dbReference type="EMBL" id="ALR74638.1"/>
    </source>
</evidence>
<organism evidence="11">
    <name type="scientific">Salvia miltiorrhiza</name>
    <name type="common">Chinese sage</name>
    <dbReference type="NCBI Taxonomy" id="226208"/>
    <lineage>
        <taxon>Eukaryota</taxon>
        <taxon>Viridiplantae</taxon>
        <taxon>Streptophyta</taxon>
        <taxon>Embryophyta</taxon>
        <taxon>Tracheophyta</taxon>
        <taxon>Spermatophyta</taxon>
        <taxon>Magnoliopsida</taxon>
        <taxon>eudicotyledons</taxon>
        <taxon>Gunneridae</taxon>
        <taxon>Pentapetalae</taxon>
        <taxon>asterids</taxon>
        <taxon>lamiids</taxon>
        <taxon>Lamiales</taxon>
        <taxon>Lamiaceae</taxon>
        <taxon>Nepetoideae</taxon>
        <taxon>Mentheae</taxon>
        <taxon>Salviinae</taxon>
        <taxon>Salvia</taxon>
        <taxon>Salvia incertae sedis</taxon>
    </lineage>
</organism>
<dbReference type="GO" id="GO:0046872">
    <property type="term" value="F:metal ion binding"/>
    <property type="evidence" value="ECO:0007669"/>
    <property type="project" value="UniProtKB-KW"/>
</dbReference>
<dbReference type="GO" id="GO:0009805">
    <property type="term" value="P:coumarin biosynthetic process"/>
    <property type="evidence" value="ECO:0007669"/>
    <property type="project" value="UniProtKB-ARBA"/>
</dbReference>
<proteinExistence type="evidence at transcript level"/>
<dbReference type="SUPFAM" id="SSF51197">
    <property type="entry name" value="Clavaminate synthase-like"/>
    <property type="match status" value="1"/>
</dbReference>
<name>A0A0U2TSZ2_SALMI</name>
<evidence type="ECO:0000256" key="3">
    <source>
        <dbReference type="ARBA" id="ARBA00022723"/>
    </source>
</evidence>
<gene>
    <name evidence="11" type="primary">GA20ox6</name>
</gene>
<sequence length="350" mass="39986">MDSNTAFDSFVYPNFSKLDLEKFIWPKQENHSSNEELNEPLIDLEGGAAATADLVRSACLRHGLFQVINHGVDLNLINSVNDHVNFFFNLPIDAKMRVHRLPGSFWGYSFAHADRFSLNLPWKEIFSCIFRQDASDSEGGLFFESAFGHDFHKIRLDFEKYCDAMKKLSLSIMEILGMSLGVDKVYYKDFFEDGSSLLRCNFYPRCEEAAQTLGTGPHCDPTALTILYQDQVGGLQVFVDDRWKSVTPRPGALVVNLGDTFSALSNGVYKSCPHRAVVNKSMERVSMVYFLCPAEEKVIKPPTNLVSSERLRQYPDFKWLDFLNFTQKHYRVDVATLQNFTKWLISHQPT</sequence>
<dbReference type="Pfam" id="PF14226">
    <property type="entry name" value="DIOX_N"/>
    <property type="match status" value="1"/>
</dbReference>
<dbReference type="GO" id="GO:0002238">
    <property type="term" value="P:response to molecule of fungal origin"/>
    <property type="evidence" value="ECO:0007669"/>
    <property type="project" value="UniProtKB-ARBA"/>
</dbReference>
<dbReference type="InterPro" id="IPR044861">
    <property type="entry name" value="IPNS-like_FE2OG_OXY"/>
</dbReference>
<evidence type="ECO:0000256" key="9">
    <source>
        <dbReference type="RuleBase" id="RU003682"/>
    </source>
</evidence>
<evidence type="ECO:0000259" key="10">
    <source>
        <dbReference type="PROSITE" id="PS51471"/>
    </source>
</evidence>
<evidence type="ECO:0000256" key="6">
    <source>
        <dbReference type="ARBA" id="ARBA00037909"/>
    </source>
</evidence>
<dbReference type="FunFam" id="2.60.120.330:FF:000003">
    <property type="entry name" value="Gibberellin 20 oxidase 2"/>
    <property type="match status" value="1"/>
</dbReference>
<comment type="cofactor">
    <cofactor evidence="1">
        <name>L-ascorbate</name>
        <dbReference type="ChEBI" id="CHEBI:38290"/>
    </cofactor>
</comment>
<feature type="domain" description="Fe2OG dioxygenase" evidence="10">
    <location>
        <begin position="193"/>
        <end position="293"/>
    </location>
</feature>
<accession>A0A0U2TSZ2</accession>
<dbReference type="EMBL" id="KT853084">
    <property type="protein sequence ID" value="ALR74638.1"/>
    <property type="molecule type" value="mRNA"/>
</dbReference>
<evidence type="ECO:0000256" key="7">
    <source>
        <dbReference type="ARBA" id="ARBA00043997"/>
    </source>
</evidence>
<evidence type="ECO:0000256" key="8">
    <source>
        <dbReference type="ARBA" id="ARBA00050508"/>
    </source>
</evidence>
<reference evidence="11" key="1">
    <citation type="journal article" date="2015" name="BMC Genomics">
        <title>Genome-wide analysis, molecular cloning and expression profiling reveal tissue-specifically expressed, feedback-regulated, stress-responsive and alternatively spliced novel genes involved in gibberellin metabolism in Salvia miltiorrhiza.</title>
        <authorList>
            <person name="Du Q."/>
            <person name="Lu S."/>
            <person name="Li C."/>
            <person name="Li D."/>
        </authorList>
    </citation>
    <scope>NUCLEOTIDE SEQUENCE</scope>
</reference>
<protein>
    <submittedName>
        <fullName evidence="11">Gibberellin biosynthesis-related protein GA20ox6</fullName>
    </submittedName>
</protein>
<keyword evidence="4 9" id="KW-0560">Oxidoreductase</keyword>
<evidence type="ECO:0000256" key="4">
    <source>
        <dbReference type="ARBA" id="ARBA00023002"/>
    </source>
</evidence>
<dbReference type="PANTHER" id="PTHR47990">
    <property type="entry name" value="2-OXOGLUTARATE (2OG) AND FE(II)-DEPENDENT OXYGENASE SUPERFAMILY PROTEIN-RELATED"/>
    <property type="match status" value="1"/>
</dbReference>
<comment type="pathway">
    <text evidence="6">Plant hormone biosynthesis; gibberellin biosynthesis.</text>
</comment>
<evidence type="ECO:0000256" key="5">
    <source>
        <dbReference type="ARBA" id="ARBA00023004"/>
    </source>
</evidence>
<comment type="pathway">
    <text evidence="2">Hormone biosynthesis.</text>
</comment>
<dbReference type="PROSITE" id="PS51471">
    <property type="entry name" value="FE2OG_OXY"/>
    <property type="match status" value="1"/>
</dbReference>
<dbReference type="GO" id="GO:0009686">
    <property type="term" value="P:gibberellin biosynthetic process"/>
    <property type="evidence" value="ECO:0007669"/>
    <property type="project" value="UniProtKB-ARBA"/>
</dbReference>
<dbReference type="InterPro" id="IPR027443">
    <property type="entry name" value="IPNS-like_sf"/>
</dbReference>
<dbReference type="AlphaFoldDB" id="A0A0U2TSZ2"/>
<comment type="similarity">
    <text evidence="7">Belongs to the iron/ascorbate-dependent oxidoreductase family. GA20OX subfamily.</text>
</comment>
<dbReference type="InterPro" id="IPR026992">
    <property type="entry name" value="DIOX_N"/>
</dbReference>
<evidence type="ECO:0000256" key="2">
    <source>
        <dbReference type="ARBA" id="ARBA00004972"/>
    </source>
</evidence>